<dbReference type="Pfam" id="PF02931">
    <property type="entry name" value="Neur_chan_LBD"/>
    <property type="match status" value="1"/>
</dbReference>
<dbReference type="PRINTS" id="PR01709">
    <property type="entry name" value="5HT3ARECEPTR"/>
</dbReference>
<dbReference type="FunFam" id="2.70.170.10:FF:000017">
    <property type="entry name" value="5-hydroxytryptamine receptor 3A"/>
    <property type="match status" value="1"/>
</dbReference>
<dbReference type="GO" id="GO:0004888">
    <property type="term" value="F:transmembrane signaling receptor activity"/>
    <property type="evidence" value="ECO:0007669"/>
    <property type="project" value="InterPro"/>
</dbReference>
<keyword evidence="8 20" id="KW-0472">Membrane</keyword>
<evidence type="ECO:0000256" key="11">
    <source>
        <dbReference type="ARBA" id="ARBA00023180"/>
    </source>
</evidence>
<keyword evidence="14 20" id="KW-0407">Ion channel</keyword>
<dbReference type="InterPro" id="IPR006201">
    <property type="entry name" value="Neur_channel"/>
</dbReference>
<reference evidence="24" key="3">
    <citation type="journal article" date="2014" name="Nature">
        <title>Elephant shark genome provides unique insights into gnathostome evolution.</title>
        <authorList>
            <consortium name="International Elephant Shark Genome Sequencing Consortium"/>
            <person name="Venkatesh B."/>
            <person name="Lee A.P."/>
            <person name="Ravi V."/>
            <person name="Maurya A.K."/>
            <person name="Lian M.M."/>
            <person name="Swann J.B."/>
            <person name="Ohta Y."/>
            <person name="Flajnik M.F."/>
            <person name="Sutoh Y."/>
            <person name="Kasahara M."/>
            <person name="Hoon S."/>
            <person name="Gangu V."/>
            <person name="Roy S.W."/>
            <person name="Irimia M."/>
            <person name="Korzh V."/>
            <person name="Kondrychyn I."/>
            <person name="Lim Z.W."/>
            <person name="Tay B.H."/>
            <person name="Tohari S."/>
            <person name="Kong K.W."/>
            <person name="Ho S."/>
            <person name="Lorente-Galdos B."/>
            <person name="Quilez J."/>
            <person name="Marques-Bonet T."/>
            <person name="Raney B.J."/>
            <person name="Ingham P.W."/>
            <person name="Tay A."/>
            <person name="Hillier L.W."/>
            <person name="Minx P."/>
            <person name="Boehm T."/>
            <person name="Wilson R.K."/>
            <person name="Brenner S."/>
            <person name="Warren W.C."/>
        </authorList>
    </citation>
    <scope>NUCLEOTIDE SEQUENCE [LARGE SCALE GENOMIC DNA]</scope>
</reference>
<reference evidence="24" key="1">
    <citation type="journal article" date="2006" name="Science">
        <title>Ancient noncoding elements conserved in the human genome.</title>
        <authorList>
            <person name="Venkatesh B."/>
            <person name="Kirkness E.F."/>
            <person name="Loh Y.H."/>
            <person name="Halpern A.L."/>
            <person name="Lee A.P."/>
            <person name="Johnson J."/>
            <person name="Dandona N."/>
            <person name="Viswanathan L.D."/>
            <person name="Tay A."/>
            <person name="Venter J.C."/>
            <person name="Strausberg R.L."/>
            <person name="Brenner S."/>
        </authorList>
    </citation>
    <scope>NUCLEOTIDE SEQUENCE [LARGE SCALE GENOMIC DNA]</scope>
</reference>
<reference evidence="23" key="4">
    <citation type="submission" date="2025-08" db="UniProtKB">
        <authorList>
            <consortium name="Ensembl"/>
        </authorList>
    </citation>
    <scope>IDENTIFICATION</scope>
</reference>
<evidence type="ECO:0000256" key="19">
    <source>
        <dbReference type="ARBA" id="ARBA00037540"/>
    </source>
</evidence>
<organism evidence="23 24">
    <name type="scientific">Callorhinchus milii</name>
    <name type="common">Ghost shark</name>
    <dbReference type="NCBI Taxonomy" id="7868"/>
    <lineage>
        <taxon>Eukaryota</taxon>
        <taxon>Metazoa</taxon>
        <taxon>Chordata</taxon>
        <taxon>Craniata</taxon>
        <taxon>Vertebrata</taxon>
        <taxon>Chondrichthyes</taxon>
        <taxon>Holocephali</taxon>
        <taxon>Chimaeriformes</taxon>
        <taxon>Callorhinchidae</taxon>
        <taxon>Callorhinchus</taxon>
    </lineage>
</organism>
<evidence type="ECO:0000256" key="1">
    <source>
        <dbReference type="ARBA" id="ARBA00022448"/>
    </source>
</evidence>
<comment type="subcellular location">
    <subcellularLocation>
        <location evidence="15">Postsynaptic cell membrane</location>
        <topology evidence="15">Multi-pass membrane protein</topology>
    </subcellularLocation>
</comment>
<evidence type="ECO:0000256" key="10">
    <source>
        <dbReference type="ARBA" id="ARBA00023170"/>
    </source>
</evidence>
<evidence type="ECO:0000256" key="7">
    <source>
        <dbReference type="ARBA" id="ARBA00023065"/>
    </source>
</evidence>
<dbReference type="Gene3D" id="1.20.58.390">
    <property type="entry name" value="Neurotransmitter-gated ion-channel transmembrane domain"/>
    <property type="match status" value="1"/>
</dbReference>
<dbReference type="InterPro" id="IPR049944">
    <property type="entry name" value="LGIC_TM_5-HT3"/>
</dbReference>
<dbReference type="GO" id="GO:0045211">
    <property type="term" value="C:postsynaptic membrane"/>
    <property type="evidence" value="ECO:0007669"/>
    <property type="project" value="UniProtKB-SubCell"/>
</dbReference>
<dbReference type="CDD" id="cd19063">
    <property type="entry name" value="LGIC_TM_5-HT3"/>
    <property type="match status" value="1"/>
</dbReference>
<comment type="catalytic activity">
    <reaction evidence="18">
        <text>Ca(2+)(in) = Ca(2+)(out)</text>
        <dbReference type="Rhea" id="RHEA:29671"/>
        <dbReference type="ChEBI" id="CHEBI:29108"/>
    </reaction>
</comment>
<keyword evidence="13" id="KW-1071">Ligand-gated ion channel</keyword>
<keyword evidence="24" id="KW-1185">Reference proteome</keyword>
<feature type="transmembrane region" description="Helical" evidence="20">
    <location>
        <begin position="300"/>
        <end position="324"/>
    </location>
</feature>
<dbReference type="PROSITE" id="PS00236">
    <property type="entry name" value="NEUROTR_ION_CHANNEL"/>
    <property type="match status" value="1"/>
</dbReference>
<evidence type="ECO:0000256" key="13">
    <source>
        <dbReference type="ARBA" id="ARBA00023286"/>
    </source>
</evidence>
<feature type="chain" id="PRO_5022263175" evidence="20">
    <location>
        <begin position="20"/>
        <end position="433"/>
    </location>
</feature>
<keyword evidence="4 20" id="KW-0732">Signal</keyword>
<dbReference type="PRINTS" id="PR01708">
    <property type="entry name" value="5HT3RECEPTOR"/>
</dbReference>
<dbReference type="Ensembl" id="ENSCMIT00000000260.1">
    <property type="protein sequence ID" value="ENSCMIP00000000229.1"/>
    <property type="gene ID" value="ENSCMIG00000000173.1"/>
</dbReference>
<evidence type="ECO:0000256" key="12">
    <source>
        <dbReference type="ARBA" id="ARBA00023257"/>
    </source>
</evidence>
<protein>
    <submittedName>
        <fullName evidence="23">5-hydroxytryptamine receptor 3B-like</fullName>
    </submittedName>
</protein>
<feature type="domain" description="Neurotransmitter-gated ion-channel ligand-binding" evidence="21">
    <location>
        <begin position="28"/>
        <end position="239"/>
    </location>
</feature>
<keyword evidence="7 20" id="KW-0406">Ion transport</keyword>
<comment type="catalytic activity">
    <reaction evidence="17">
        <text>Na(+)(in) = Na(+)(out)</text>
        <dbReference type="Rhea" id="RHEA:34963"/>
        <dbReference type="ChEBI" id="CHEBI:29101"/>
    </reaction>
</comment>
<keyword evidence="5 20" id="KW-1133">Transmembrane helix</keyword>
<dbReference type="GeneTree" id="ENSGT00940000158478"/>
<dbReference type="Pfam" id="PF02932">
    <property type="entry name" value="Neur_chan_memb"/>
    <property type="match status" value="1"/>
</dbReference>
<evidence type="ECO:0000256" key="9">
    <source>
        <dbReference type="ARBA" id="ARBA00023157"/>
    </source>
</evidence>
<dbReference type="InterPro" id="IPR008132">
    <property type="entry name" value="5HT3_rcpt"/>
</dbReference>
<evidence type="ECO:0000259" key="22">
    <source>
        <dbReference type="Pfam" id="PF02932"/>
    </source>
</evidence>
<keyword evidence="11" id="KW-0325">Glycoprotein</keyword>
<keyword evidence="1 20" id="KW-0813">Transport</keyword>
<dbReference type="InterPro" id="IPR036719">
    <property type="entry name" value="Neuro-gated_channel_TM_sf"/>
</dbReference>
<dbReference type="OMA" id="NMANEVP"/>
<feature type="signal peptide" evidence="20">
    <location>
        <begin position="1"/>
        <end position="19"/>
    </location>
</feature>
<comment type="similarity">
    <text evidence="20">Belongs to the ligand-gated ion channel (TC 1.A.9) family.</text>
</comment>
<keyword evidence="12" id="KW-0628">Postsynaptic cell membrane</keyword>
<evidence type="ECO:0000256" key="17">
    <source>
        <dbReference type="ARBA" id="ARBA00036239"/>
    </source>
</evidence>
<dbReference type="InterPro" id="IPR038050">
    <property type="entry name" value="Neuro_actylchol_rec"/>
</dbReference>
<evidence type="ECO:0000256" key="15">
    <source>
        <dbReference type="ARBA" id="ARBA00034104"/>
    </source>
</evidence>
<keyword evidence="3 20" id="KW-0812">Transmembrane</keyword>
<accession>A0A4W3GQ48</accession>
<feature type="transmembrane region" description="Helical" evidence="20">
    <location>
        <begin position="411"/>
        <end position="430"/>
    </location>
</feature>
<dbReference type="NCBIfam" id="TIGR00860">
    <property type="entry name" value="LIC"/>
    <property type="match status" value="1"/>
</dbReference>
<evidence type="ECO:0000256" key="14">
    <source>
        <dbReference type="ARBA" id="ARBA00023303"/>
    </source>
</evidence>
<feature type="domain" description="Neurotransmitter-gated ion-channel transmembrane" evidence="22">
    <location>
        <begin position="247"/>
        <end position="329"/>
    </location>
</feature>
<name>A0A4W3GQ48_CALMI</name>
<evidence type="ECO:0000256" key="3">
    <source>
        <dbReference type="ARBA" id="ARBA00022692"/>
    </source>
</evidence>
<dbReference type="Proteomes" id="UP000314986">
    <property type="component" value="Unassembled WGS sequence"/>
</dbReference>
<dbReference type="AlphaFoldDB" id="A0A4W3GQ48"/>
<evidence type="ECO:0000256" key="18">
    <source>
        <dbReference type="ARBA" id="ARBA00036634"/>
    </source>
</evidence>
<feature type="transmembrane region" description="Helical" evidence="20">
    <location>
        <begin position="240"/>
        <end position="264"/>
    </location>
</feature>
<evidence type="ECO:0000256" key="6">
    <source>
        <dbReference type="ARBA" id="ARBA00023018"/>
    </source>
</evidence>
<dbReference type="InterPro" id="IPR036734">
    <property type="entry name" value="Neur_chan_lig-bd_sf"/>
</dbReference>
<dbReference type="SUPFAM" id="SSF90112">
    <property type="entry name" value="Neurotransmitter-gated ion-channel transmembrane pore"/>
    <property type="match status" value="1"/>
</dbReference>
<dbReference type="InterPro" id="IPR006202">
    <property type="entry name" value="Neur_chan_lig-bd"/>
</dbReference>
<evidence type="ECO:0000256" key="5">
    <source>
        <dbReference type="ARBA" id="ARBA00022989"/>
    </source>
</evidence>
<evidence type="ECO:0000256" key="2">
    <source>
        <dbReference type="ARBA" id="ARBA00022475"/>
    </source>
</evidence>
<evidence type="ECO:0000256" key="4">
    <source>
        <dbReference type="ARBA" id="ARBA00022729"/>
    </source>
</evidence>
<keyword evidence="2" id="KW-1003">Cell membrane</keyword>
<comment type="function">
    <text evidence="19">Forms serotonin (5-hydroxytryptamine/5-HT3)-activated cation-selective channel complexes, which when activated cause fast, depolarizing responses in neurons.</text>
</comment>
<proteinExistence type="inferred from homology"/>
<keyword evidence="10" id="KW-0675">Receptor</keyword>
<dbReference type="InterPro" id="IPR018000">
    <property type="entry name" value="Neurotransmitter_ion_chnl_CS"/>
</dbReference>
<evidence type="ECO:0000259" key="21">
    <source>
        <dbReference type="Pfam" id="PF02931"/>
    </source>
</evidence>
<evidence type="ECO:0000256" key="20">
    <source>
        <dbReference type="RuleBase" id="RU000687"/>
    </source>
</evidence>
<keyword evidence="6" id="KW-0770">Synapse</keyword>
<dbReference type="InterPro" id="IPR006029">
    <property type="entry name" value="Neurotrans-gated_channel_TM"/>
</dbReference>
<dbReference type="GO" id="GO:0005230">
    <property type="term" value="F:extracellular ligand-gated monoatomic ion channel activity"/>
    <property type="evidence" value="ECO:0007669"/>
    <property type="project" value="InterPro"/>
</dbReference>
<dbReference type="Gene3D" id="2.70.170.10">
    <property type="entry name" value="Neurotransmitter-gated ion-channel ligand-binding domain"/>
    <property type="match status" value="1"/>
</dbReference>
<keyword evidence="9" id="KW-1015">Disulfide bond</keyword>
<sequence length="433" mass="49479">YYYFLLSPLLCVCLGFAQTFPSDISPRQRLTEKLLKRYNKGVRPVKEWSTSTTIYIDFVLHAVLEVDGQNQKLRTSVWYRQVWTDEFLRWNPKNFDGISEISLPAQALWVPDIIITELSPPSFIDVGKSPHLPYVYLNASGAVNQHKPMQVVSACSLEIYAFPFDTQNCTFTFCSWLHTVNDVNLTLWRSFAEIEKDTRVFLDDGEWELLSVPSKYAQMHLEGRDYAQIQFNVVIRRRPLLYVVSLMLPSIFLMIVDVISYYLPPNSSGRITFKSSILLGYTVFRMNISNDLPGTAIQTPLIGVFFTVCMALLVISLAQSILVVKLLDMEEGTEISSCLSRRCPTRDNSSSPSTADSLYHETRLPTKGPAQEVLEEITSLRRHLEQLDGGTDPASEWLALCYTLDRLLFRLYLLILSVYTVTMSSLWLIWSSP</sequence>
<evidence type="ECO:0000313" key="23">
    <source>
        <dbReference type="Ensembl" id="ENSCMIP00000000229.1"/>
    </source>
</evidence>
<dbReference type="PANTHER" id="PTHR18945">
    <property type="entry name" value="NEUROTRANSMITTER GATED ION CHANNEL"/>
    <property type="match status" value="1"/>
</dbReference>
<evidence type="ECO:0000256" key="16">
    <source>
        <dbReference type="ARBA" id="ARBA00034430"/>
    </source>
</evidence>
<comment type="caution">
    <text evidence="20">Lacks conserved residue(s) required for the propagation of feature annotation.</text>
</comment>
<comment type="catalytic activity">
    <reaction evidence="16">
        <text>K(+)(in) = K(+)(out)</text>
        <dbReference type="Rhea" id="RHEA:29463"/>
        <dbReference type="ChEBI" id="CHEBI:29103"/>
    </reaction>
</comment>
<evidence type="ECO:0000313" key="24">
    <source>
        <dbReference type="Proteomes" id="UP000314986"/>
    </source>
</evidence>
<dbReference type="PRINTS" id="PR00252">
    <property type="entry name" value="NRIONCHANNEL"/>
</dbReference>
<reference evidence="23" key="5">
    <citation type="submission" date="2025-09" db="UniProtKB">
        <authorList>
            <consortium name="Ensembl"/>
        </authorList>
    </citation>
    <scope>IDENTIFICATION</scope>
</reference>
<dbReference type="InterPro" id="IPR008133">
    <property type="entry name" value="5HT3_rcpt_A"/>
</dbReference>
<reference evidence="24" key="2">
    <citation type="journal article" date="2007" name="PLoS Biol.">
        <title>Survey sequencing and comparative analysis of the elephant shark (Callorhinchus milii) genome.</title>
        <authorList>
            <person name="Venkatesh B."/>
            <person name="Kirkness E.F."/>
            <person name="Loh Y.H."/>
            <person name="Halpern A.L."/>
            <person name="Lee A.P."/>
            <person name="Johnson J."/>
            <person name="Dandona N."/>
            <person name="Viswanathan L.D."/>
            <person name="Tay A."/>
            <person name="Venter J.C."/>
            <person name="Strausberg R.L."/>
            <person name="Brenner S."/>
        </authorList>
    </citation>
    <scope>NUCLEOTIDE SEQUENCE [LARGE SCALE GENOMIC DNA]</scope>
</reference>
<dbReference type="InParanoid" id="A0A4W3GQ48"/>
<evidence type="ECO:0000256" key="8">
    <source>
        <dbReference type="ARBA" id="ARBA00023136"/>
    </source>
</evidence>
<dbReference type="SUPFAM" id="SSF63712">
    <property type="entry name" value="Nicotinic receptor ligand binding domain-like"/>
    <property type="match status" value="1"/>
</dbReference>